<protein>
    <submittedName>
        <fullName evidence="1">Uncharacterized protein</fullName>
    </submittedName>
</protein>
<comment type="caution">
    <text evidence="1">The sequence shown here is derived from an EMBL/GenBank/DDBJ whole genome shotgun (WGS) entry which is preliminary data.</text>
</comment>
<organism evidence="1 2">
    <name type="scientific">Canavalia gladiata</name>
    <name type="common">Sword bean</name>
    <name type="synonym">Dolichos gladiatus</name>
    <dbReference type="NCBI Taxonomy" id="3824"/>
    <lineage>
        <taxon>Eukaryota</taxon>
        <taxon>Viridiplantae</taxon>
        <taxon>Streptophyta</taxon>
        <taxon>Embryophyta</taxon>
        <taxon>Tracheophyta</taxon>
        <taxon>Spermatophyta</taxon>
        <taxon>Magnoliopsida</taxon>
        <taxon>eudicotyledons</taxon>
        <taxon>Gunneridae</taxon>
        <taxon>Pentapetalae</taxon>
        <taxon>rosids</taxon>
        <taxon>fabids</taxon>
        <taxon>Fabales</taxon>
        <taxon>Fabaceae</taxon>
        <taxon>Papilionoideae</taxon>
        <taxon>50 kb inversion clade</taxon>
        <taxon>NPAAA clade</taxon>
        <taxon>indigoferoid/millettioid clade</taxon>
        <taxon>Phaseoleae</taxon>
        <taxon>Canavalia</taxon>
    </lineage>
</organism>
<accession>A0AAN9PPW3</accession>
<keyword evidence="2" id="KW-1185">Reference proteome</keyword>
<name>A0AAN9PPW3_CANGL</name>
<sequence length="152" mass="17266">MGFVSRSDPCHGVVSFHVRMLCNVMAPHKLQLERPHTKHSALLSTLSFSLHETKLRPHFTVRTRALLCLHSHIRASQIYQEAATGLKSEDHFYLFFLIFQRVFLLSLSSLITLSLTTRSGLTEYNREISTSLSLSLLFRVILGTARGRGRIS</sequence>
<evidence type="ECO:0000313" key="1">
    <source>
        <dbReference type="EMBL" id="KAK7307700.1"/>
    </source>
</evidence>
<gene>
    <name evidence="1" type="ORF">VNO77_40994</name>
</gene>
<dbReference type="Proteomes" id="UP001367508">
    <property type="component" value="Unassembled WGS sequence"/>
</dbReference>
<reference evidence="1 2" key="1">
    <citation type="submission" date="2024-01" db="EMBL/GenBank/DDBJ databases">
        <title>The genomes of 5 underutilized Papilionoideae crops provide insights into root nodulation and disease resistanc.</title>
        <authorList>
            <person name="Jiang F."/>
        </authorList>
    </citation>
    <scope>NUCLEOTIDE SEQUENCE [LARGE SCALE GENOMIC DNA]</scope>
    <source>
        <strain evidence="1">LVBAO_FW01</strain>
        <tissue evidence="1">Leaves</tissue>
    </source>
</reference>
<dbReference type="AlphaFoldDB" id="A0AAN9PPW3"/>
<evidence type="ECO:0000313" key="2">
    <source>
        <dbReference type="Proteomes" id="UP001367508"/>
    </source>
</evidence>
<proteinExistence type="predicted"/>
<dbReference type="EMBL" id="JAYMYQ010000010">
    <property type="protein sequence ID" value="KAK7307700.1"/>
    <property type="molecule type" value="Genomic_DNA"/>
</dbReference>